<sequence>MESTEESTSLKPRGPNSPYTVSSNVRLIHLNREKRLESVRLNIIYCILWILLVAISASIPFYEWFMIDEPECWTARYAHIMVSVFVAMLTAFISAILCILNCITRISISIWRLNFCTVCFILLLLFSVANFLLAIYLFSMNTCYFAQITPADRLDGISNWFHMMSLKYDLKIVAILHLICCLLSFAIGIGFAIIKNNFKYVRHIDQD</sequence>
<accession>A0A9Q0RNZ3</accession>
<dbReference type="OrthoDB" id="6515706at2759"/>
<proteinExistence type="predicted"/>
<dbReference type="AlphaFoldDB" id="A0A9Q0RNZ3"/>
<feature type="transmembrane region" description="Helical" evidence="1">
    <location>
        <begin position="77"/>
        <end position="103"/>
    </location>
</feature>
<dbReference type="EMBL" id="JAPWDV010000002">
    <property type="protein sequence ID" value="KAJ6221274.1"/>
    <property type="molecule type" value="Genomic_DNA"/>
</dbReference>
<name>A0A9Q0RNZ3_BLOTA</name>
<dbReference type="Proteomes" id="UP001142055">
    <property type="component" value="Chromosome 2"/>
</dbReference>
<dbReference type="OMA" id="RISISIW"/>
<gene>
    <name evidence="2" type="ORF">RDWZM_007086</name>
</gene>
<keyword evidence="1" id="KW-1133">Transmembrane helix</keyword>
<feature type="transmembrane region" description="Helical" evidence="1">
    <location>
        <begin position="115"/>
        <end position="138"/>
    </location>
</feature>
<keyword evidence="1" id="KW-0812">Transmembrane</keyword>
<comment type="caution">
    <text evidence="2">The sequence shown here is derived from an EMBL/GenBank/DDBJ whole genome shotgun (WGS) entry which is preliminary data.</text>
</comment>
<protein>
    <submittedName>
        <fullName evidence="2">Uncharacterized protein</fullName>
    </submittedName>
</protein>
<evidence type="ECO:0000256" key="1">
    <source>
        <dbReference type="SAM" id="Phobius"/>
    </source>
</evidence>
<reference evidence="2" key="1">
    <citation type="submission" date="2022-12" db="EMBL/GenBank/DDBJ databases">
        <title>Genome assemblies of Blomia tropicalis.</title>
        <authorList>
            <person name="Cui Y."/>
        </authorList>
    </citation>
    <scope>NUCLEOTIDE SEQUENCE</scope>
    <source>
        <tissue evidence="2">Adult mites</tissue>
    </source>
</reference>
<keyword evidence="3" id="KW-1185">Reference proteome</keyword>
<evidence type="ECO:0000313" key="3">
    <source>
        <dbReference type="Proteomes" id="UP001142055"/>
    </source>
</evidence>
<evidence type="ECO:0000313" key="2">
    <source>
        <dbReference type="EMBL" id="KAJ6221274.1"/>
    </source>
</evidence>
<feature type="transmembrane region" description="Helical" evidence="1">
    <location>
        <begin position="172"/>
        <end position="194"/>
    </location>
</feature>
<feature type="transmembrane region" description="Helical" evidence="1">
    <location>
        <begin position="42"/>
        <end position="65"/>
    </location>
</feature>
<organism evidence="2 3">
    <name type="scientific">Blomia tropicalis</name>
    <name type="common">Mite</name>
    <dbReference type="NCBI Taxonomy" id="40697"/>
    <lineage>
        <taxon>Eukaryota</taxon>
        <taxon>Metazoa</taxon>
        <taxon>Ecdysozoa</taxon>
        <taxon>Arthropoda</taxon>
        <taxon>Chelicerata</taxon>
        <taxon>Arachnida</taxon>
        <taxon>Acari</taxon>
        <taxon>Acariformes</taxon>
        <taxon>Sarcoptiformes</taxon>
        <taxon>Astigmata</taxon>
        <taxon>Glycyphagoidea</taxon>
        <taxon>Echimyopodidae</taxon>
        <taxon>Blomia</taxon>
    </lineage>
</organism>
<keyword evidence="1" id="KW-0472">Membrane</keyword>